<feature type="compositionally biased region" description="Basic and acidic residues" evidence="2">
    <location>
        <begin position="783"/>
        <end position="797"/>
    </location>
</feature>
<dbReference type="IntAct" id="Q9U3H5">
    <property type="interactions" value="1"/>
</dbReference>
<dbReference type="PANTHER" id="PTHR23362:SF2">
    <property type="entry name" value="PROTEIN FAR1-RELATED SEQUENCE-RELATED"/>
    <property type="match status" value="1"/>
</dbReference>
<evidence type="ECO:0000313" key="6">
    <source>
        <dbReference type="WormBase" id="F28H6.4"/>
    </source>
</evidence>
<dbReference type="OrthoDB" id="5875512at2759"/>
<dbReference type="GeneID" id="181522"/>
<dbReference type="CTD" id="181522"/>
<dbReference type="PANTHER" id="PTHR23362">
    <property type="entry name" value="L-PLASTIN-RELATED"/>
    <property type="match status" value="1"/>
</dbReference>
<dbReference type="KEGG" id="cel:CELE_F28H6.4"/>
<reference evidence="4 5" key="1">
    <citation type="journal article" date="1998" name="Science">
        <title>Genome sequence of the nematode C. elegans: a platform for investigating biology.</title>
        <authorList>
            <consortium name="The C. elegans sequencing consortium"/>
            <person name="Sulson J.E."/>
            <person name="Waterston R."/>
        </authorList>
    </citation>
    <scope>NUCLEOTIDE SEQUENCE [LARGE SCALE GENOMIC DNA]</scope>
    <source>
        <strain evidence="4 5">Bristol N2</strain>
    </source>
</reference>
<dbReference type="GO" id="GO:0005634">
    <property type="term" value="C:nucleus"/>
    <property type="evidence" value="ECO:0007669"/>
    <property type="project" value="UniProtKB-SubCell"/>
</dbReference>
<organism evidence="4 5">
    <name type="scientific">Caenorhabditis elegans</name>
    <dbReference type="NCBI Taxonomy" id="6239"/>
    <lineage>
        <taxon>Eukaryota</taxon>
        <taxon>Metazoa</taxon>
        <taxon>Ecdysozoa</taxon>
        <taxon>Nematoda</taxon>
        <taxon>Chromadorea</taxon>
        <taxon>Rhabditida</taxon>
        <taxon>Rhabditina</taxon>
        <taxon>Rhabditomorpha</taxon>
        <taxon>Rhabditoidea</taxon>
        <taxon>Rhabditidae</taxon>
        <taxon>Peloderinae</taxon>
        <taxon>Caenorhabditis</taxon>
    </lineage>
</organism>
<feature type="domain" description="SPK" evidence="3">
    <location>
        <begin position="367"/>
        <end position="490"/>
    </location>
</feature>
<dbReference type="AGR" id="WB:WBGene00009233"/>
<dbReference type="InParanoid" id="Q9U3H5"/>
<dbReference type="PIR" id="D89701">
    <property type="entry name" value="D89701"/>
</dbReference>
<evidence type="ECO:0000256" key="2">
    <source>
        <dbReference type="SAM" id="MobiDB-lite"/>
    </source>
</evidence>
<dbReference type="SUPFAM" id="SSF46689">
    <property type="entry name" value="Homeodomain-like"/>
    <property type="match status" value="1"/>
</dbReference>
<dbReference type="UCSC" id="F28H6.4">
    <property type="organism name" value="c. elegans"/>
</dbReference>
<dbReference type="EMBL" id="BX284606">
    <property type="protein sequence ID" value="CAA20934.2"/>
    <property type="molecule type" value="Genomic_DNA"/>
</dbReference>
<dbReference type="InterPro" id="IPR009057">
    <property type="entry name" value="Homeodomain-like_sf"/>
</dbReference>
<feature type="region of interest" description="Disordered" evidence="2">
    <location>
        <begin position="783"/>
        <end position="805"/>
    </location>
</feature>
<evidence type="ECO:0000313" key="5">
    <source>
        <dbReference type="Proteomes" id="UP000001940"/>
    </source>
</evidence>
<dbReference type="HOGENOM" id="CLU_299805_0_0_1"/>
<gene>
    <name evidence="4" type="ORF">CELE_F28H6.4</name>
    <name evidence="4 6" type="ORF">F28H6.4</name>
</gene>
<dbReference type="FunCoup" id="Q9U3H5">
    <property type="interactions" value="389"/>
</dbReference>
<dbReference type="WormBase" id="F28H6.4">
    <property type="protein sequence ID" value="CE23688"/>
    <property type="gene ID" value="WBGene00009233"/>
</dbReference>
<dbReference type="Gene3D" id="1.10.10.60">
    <property type="entry name" value="Homeodomain-like"/>
    <property type="match status" value="1"/>
</dbReference>
<evidence type="ECO:0000259" key="3">
    <source>
        <dbReference type="SMART" id="SM00583"/>
    </source>
</evidence>
<evidence type="ECO:0000313" key="4">
    <source>
        <dbReference type="EMBL" id="CAA20934.2"/>
    </source>
</evidence>
<dbReference type="RefSeq" id="NP_510354.1">
    <property type="nucleotide sequence ID" value="NM_077953.3"/>
</dbReference>
<sequence length="1000" mass="113671">MGDVRSSKRERKSLIMEDYVTTDSFNYDDEDYEPPSKRTQKRSSLTKRNSKSKTPEVGKAPRKQTEHFTPEESQAVFRFILSCVRSKAPGTEGRVAKRKFETSNNEVWEKCREVVGDHRDVIAYRNHYNFFSKKLHEFRFLTLEEKVDLYYAMDIRVDKSYHQKLIEEFGVEFDHQGVIIGSTLLTHWDIVHPDSDPEETELSMAPHRRNWKAFTEFEDGIMWQFVADDINAGIVRESYTRNVWEEFRRRYASTSNIKRSPETYRGRFLRILVPNLHIMPFDVMTKAVFYQHLGQPVPLEYRHIIRSAIDAKVDHTGMITLIRDRPERIFLQTDVYQDIIGITSTKKGSTLKSMSKELDLVPYTPEENNTIWDYILTKARGPGKTQRIKEKMTGWIFWQEFLDVVHTKRTWKSLSQHFVENLMENIMGTKYDLKAKMELYYALRCPIDEDVLKKFQEIATVVITNNRVMAHAVGKNFFIGRKERQGDFDDFDDNASQTEIKLTNHNIRTFMDNVAGSIGSSTKAENAVAETSKNSIKYPYVPQQSRPRGYYKMKKLPARSNGSATGSSNDELSAIYTHERNLDALRDEDDSDEHLEHLMPTPNPTSTKPAQILGAVARPSENPGTSAQSPQSVNVAKVQSRNMKKPQSVPTATDIGLKEPKPEPAETLEKEIKPENVAENMRSPVKRTVINGPSGRVTILPKANIRSVPRSNLTSETQSMRGANLYSPMRQEIVQPKLTPVPTKQAHLSNATKLAQKQPTASSGPAYSATVMSTAKDAEIKVPKEEPIEPEEKKEKPSMNSQNIINSGKPIAEQIEKVQVPTERKPQKFIDKQAVKEPTEPLSTSRTSKPVPYFSNATMAAIYQSFSPLPCATPPVQLCYRITANEVTRRKQTEEAEFELALTTAKTLTLELQARNEGASTSSPSGLQNSGRSEVARNMDTAFTEIEASIRLFNSRLKDVSHNLNDGQRGAYADRANALSRMFRCTTKDALAKPIFGNKQ</sequence>
<feature type="compositionally biased region" description="Basic residues" evidence="2">
    <location>
        <begin position="38"/>
        <end position="51"/>
    </location>
</feature>
<feature type="region of interest" description="Disordered" evidence="2">
    <location>
        <begin position="639"/>
        <end position="668"/>
    </location>
</feature>
<dbReference type="Pfam" id="PF04435">
    <property type="entry name" value="SPK"/>
    <property type="match status" value="2"/>
</dbReference>
<feature type="compositionally biased region" description="Basic and acidic residues" evidence="2">
    <location>
        <begin position="656"/>
        <end position="668"/>
    </location>
</feature>
<dbReference type="Proteomes" id="UP000001940">
    <property type="component" value="Chromosome X"/>
</dbReference>
<proteinExistence type="predicted"/>
<dbReference type="SMR" id="Q9U3H5"/>
<dbReference type="PaxDb" id="6239-F28H6.4"/>
<protein>
    <submittedName>
        <fullName evidence="4">SPK domain-containing protein</fullName>
    </submittedName>
</protein>
<feature type="region of interest" description="Disordered" evidence="2">
    <location>
        <begin position="25"/>
        <end position="69"/>
    </location>
</feature>
<dbReference type="PIR" id="T21522">
    <property type="entry name" value="T21522"/>
</dbReference>
<name>Q9U3H5_CAEEL</name>
<dbReference type="Bgee" id="WBGene00009233">
    <property type="expression patterns" value="Expressed in embryo and 4 other cell types or tissues"/>
</dbReference>
<dbReference type="eggNOG" id="ENOG502TGTM">
    <property type="taxonomic scope" value="Eukaryota"/>
</dbReference>
<accession>Q9U3H5</accession>
<dbReference type="SMART" id="SM00583">
    <property type="entry name" value="SPK"/>
    <property type="match status" value="1"/>
</dbReference>
<dbReference type="AlphaFoldDB" id="Q9U3H5"/>
<dbReference type="InterPro" id="IPR006570">
    <property type="entry name" value="SPK_dom"/>
</dbReference>
<keyword evidence="5" id="KW-1185">Reference proteome</keyword>
<evidence type="ECO:0000256" key="1">
    <source>
        <dbReference type="ARBA" id="ARBA00004123"/>
    </source>
</evidence>
<comment type="subcellular location">
    <subcellularLocation>
        <location evidence="1">Nucleus</location>
    </subcellularLocation>
</comment>
<dbReference type="InterPro" id="IPR053315">
    <property type="entry name" value="Peptidase_C14A"/>
</dbReference>